<dbReference type="Pfam" id="PF12672">
    <property type="entry name" value="DUF3793"/>
    <property type="match status" value="1"/>
</dbReference>
<dbReference type="InterPro" id="IPR024523">
    <property type="entry name" value="DUF3793"/>
</dbReference>
<protein>
    <submittedName>
        <fullName evidence="1">DUF3793 family protein</fullName>
    </submittedName>
</protein>
<accession>A0A9J6QNC9</accession>
<gene>
    <name evidence="1" type="ORF">OBO34_03660</name>
</gene>
<dbReference type="AlphaFoldDB" id="A0A9J6QNC9"/>
<dbReference type="RefSeq" id="WP_148397034.1">
    <property type="nucleotide sequence ID" value="NZ_JAJAGH010000010.1"/>
</dbReference>
<evidence type="ECO:0000313" key="1">
    <source>
        <dbReference type="EMBL" id="MCU7377450.1"/>
    </source>
</evidence>
<keyword evidence="2" id="KW-1185">Reference proteome</keyword>
<dbReference type="Proteomes" id="UP001065549">
    <property type="component" value="Unassembled WGS sequence"/>
</dbReference>
<reference evidence="1" key="1">
    <citation type="submission" date="2022-09" db="EMBL/GenBank/DDBJ databases">
        <title>Culturomic study of gut microbiota in children with autism spectrum disorder.</title>
        <authorList>
            <person name="Efimov B.A."/>
            <person name="Chaplin A.V."/>
            <person name="Sokolova S.R."/>
            <person name="Pikina A.P."/>
            <person name="Korzhanova M."/>
            <person name="Belova V."/>
            <person name="Korostin D."/>
        </authorList>
    </citation>
    <scope>NUCLEOTIDE SEQUENCE</scope>
    <source>
        <strain evidence="1">ASD5510</strain>
    </source>
</reference>
<dbReference type="EMBL" id="JAOSHN010000001">
    <property type="protein sequence ID" value="MCU7377450.1"/>
    <property type="molecule type" value="Genomic_DNA"/>
</dbReference>
<comment type="caution">
    <text evidence="1">The sequence shown here is derived from an EMBL/GenBank/DDBJ whole genome shotgun (WGS) entry which is preliminary data.</text>
</comment>
<proteinExistence type="predicted"/>
<name>A0A9J6QNC9_9FIRM</name>
<organism evidence="1 2">
    <name type="scientific">Hominibacterium faecale</name>
    <dbReference type="NCBI Taxonomy" id="2839743"/>
    <lineage>
        <taxon>Bacteria</taxon>
        <taxon>Bacillati</taxon>
        <taxon>Bacillota</taxon>
        <taxon>Clostridia</taxon>
        <taxon>Peptostreptococcales</taxon>
        <taxon>Anaerovoracaceae</taxon>
        <taxon>Hominibacterium</taxon>
    </lineage>
</organism>
<sequence length="183" mass="21170">MLDKHLVAHCSPTLAGLKSANIFNYSFKSIKLLEQQLALLRADLRPKGVSLRVLRRSGKRALIYVYRSARVQKELQRRGVLDFLSNYGYETDRLEHCLQYLSVRISSHLEFPHEIGLFLGYPLDDVKGFIDNKGRNSRCCGCWKVYCNECEAEKLFARFEKCRSIYWNLFNRGKSVVQLTVAA</sequence>
<evidence type="ECO:0000313" key="2">
    <source>
        <dbReference type="Proteomes" id="UP001065549"/>
    </source>
</evidence>